<keyword evidence="1" id="KW-0732">Signal</keyword>
<feature type="signal peptide" evidence="1">
    <location>
        <begin position="1"/>
        <end position="20"/>
    </location>
</feature>
<organism evidence="2 3">
    <name type="scientific">Tsukamurella pulmonis</name>
    <dbReference type="NCBI Taxonomy" id="47312"/>
    <lineage>
        <taxon>Bacteria</taxon>
        <taxon>Bacillati</taxon>
        <taxon>Actinomycetota</taxon>
        <taxon>Actinomycetes</taxon>
        <taxon>Mycobacteriales</taxon>
        <taxon>Tsukamurellaceae</taxon>
        <taxon>Tsukamurella</taxon>
    </lineage>
</organism>
<dbReference type="PROSITE" id="PS51257">
    <property type="entry name" value="PROKAR_LIPOPROTEIN"/>
    <property type="match status" value="1"/>
</dbReference>
<dbReference type="Proteomes" id="UP000183053">
    <property type="component" value="Unassembled WGS sequence"/>
</dbReference>
<dbReference type="OrthoDB" id="4763983at2"/>
<accession>A0A1H1C1L2</accession>
<protein>
    <submittedName>
        <fullName evidence="2">Uncharacterized protein</fullName>
    </submittedName>
</protein>
<gene>
    <name evidence="2" type="ORF">SAMN04489765_0973</name>
</gene>
<evidence type="ECO:0000313" key="2">
    <source>
        <dbReference type="EMBL" id="SDQ58127.1"/>
    </source>
</evidence>
<name>A0A1H1C1L2_9ACTN</name>
<sequence length="275" mass="29567">MRKVARAGLVALLLSGCAVSSPEPSAPSVSTAVPPTAVATVAGCASEEIRSRPSATAAIHCTFTSPRFPQLTFEFSDPGVPAAPAAPDRTQRVVVYDGQNPAQTIEETTRAPHTSVPRVRDLANDTHGQLFTTVDSSEGVGQRTTVWRAHGLRGPFVRAGELTGYVDRITAVDDSYNVIYASAPLASGVYTVFRLVDDRVVDLVRLPVAPATPVVDRGWTRPWLTVGNTLCLLKTPTEEELRALADAGWQSRTDVDRGLIQRLCQTSWVRDTYAA</sequence>
<keyword evidence="3" id="KW-1185">Reference proteome</keyword>
<proteinExistence type="predicted"/>
<evidence type="ECO:0000313" key="3">
    <source>
        <dbReference type="Proteomes" id="UP000183053"/>
    </source>
</evidence>
<dbReference type="EMBL" id="FNLF01000002">
    <property type="protein sequence ID" value="SDQ58127.1"/>
    <property type="molecule type" value="Genomic_DNA"/>
</dbReference>
<dbReference type="AlphaFoldDB" id="A0A1H1C1L2"/>
<dbReference type="RefSeq" id="WP_139184160.1">
    <property type="nucleotide sequence ID" value="NZ_FNLF01000002.1"/>
</dbReference>
<reference evidence="3" key="1">
    <citation type="submission" date="2016-10" db="EMBL/GenBank/DDBJ databases">
        <authorList>
            <person name="Varghese N."/>
            <person name="Submissions S."/>
        </authorList>
    </citation>
    <scope>NUCLEOTIDE SEQUENCE [LARGE SCALE GENOMIC DNA]</scope>
    <source>
        <strain evidence="3">DSM 44142</strain>
    </source>
</reference>
<dbReference type="STRING" id="47312.SAMN04489765_0973"/>
<feature type="chain" id="PRO_5039595992" evidence="1">
    <location>
        <begin position="21"/>
        <end position="275"/>
    </location>
</feature>
<evidence type="ECO:0000256" key="1">
    <source>
        <dbReference type="SAM" id="SignalP"/>
    </source>
</evidence>